<dbReference type="GO" id="GO:0005886">
    <property type="term" value="C:plasma membrane"/>
    <property type="evidence" value="ECO:0007669"/>
    <property type="project" value="UniProtKB-SubCell"/>
</dbReference>
<organism evidence="7 8">
    <name type="scientific">Ajellomyces capsulatus</name>
    <name type="common">Darling's disease fungus</name>
    <name type="synonym">Histoplasma capsulatum</name>
    <dbReference type="NCBI Taxonomy" id="5037"/>
    <lineage>
        <taxon>Eukaryota</taxon>
        <taxon>Fungi</taxon>
        <taxon>Dikarya</taxon>
        <taxon>Ascomycota</taxon>
        <taxon>Pezizomycotina</taxon>
        <taxon>Eurotiomycetes</taxon>
        <taxon>Eurotiomycetidae</taxon>
        <taxon>Onygenales</taxon>
        <taxon>Ajellomycetaceae</taxon>
        <taxon>Histoplasma</taxon>
    </lineage>
</organism>
<keyword evidence="3" id="KW-1003">Cell membrane</keyword>
<protein>
    <submittedName>
        <fullName evidence="7">Flotillin domain-containing protein</fullName>
    </submittedName>
</protein>
<dbReference type="OrthoDB" id="6080404at2759"/>
<sequence length="517" mass="57293">MPCMRLRDLPDWPKPGDKAAAELLLVAPNPNASRLAVPAISSWYKVSEPNEYLVLTGGGINDVLIKKTAFVMPWQKCTRISISPFDFSMNLQAMTIEKLQFSLPAVFTIGPDNNIDSLKKYALLLSGEADGVKAAKSATTGNHVQDIVKGIIEGETRVIVSGMTMEEIFKERHVFKQHVIENVQNELDQFGLRIYNANVKELQDTPGSEYFTLLSRKAHEGALNQAKIDVAEARMRGEIGEAEKRGKTKQEISKIDAETAVLETKRRSEKAQADAQLTNRQTELDMGIRLGKISAQRQAEMKDAELQKQVETKRAETELERLRAIDVTKSKISREAAEQNADADLYTKMKTADAVMYKQKMDADAHYYRVSKDAEAAFLAKTKEAEAAYIAKKKEAQGIAETAKAYAAMADVFGGPQGFLQYLMIQNKTYEALARANGEAIKGLEPKITVWNTGSSGDASQDTTAPIRNLMQSLPPLFSTIHEQTGISPPTWMAQLPHTQNQLNSTRQANDIQAKLK</sequence>
<dbReference type="PANTHER" id="PTHR13806">
    <property type="entry name" value="FLOTILLIN-RELATED"/>
    <property type="match status" value="1"/>
</dbReference>
<dbReference type="VEuPathDB" id="FungiDB:I7I51_00983"/>
<name>A0A8A1MH75_AJECA</name>
<evidence type="ECO:0000256" key="5">
    <source>
        <dbReference type="RuleBase" id="RU366054"/>
    </source>
</evidence>
<evidence type="ECO:0000313" key="8">
    <source>
        <dbReference type="Proteomes" id="UP000663671"/>
    </source>
</evidence>
<dbReference type="AlphaFoldDB" id="A0A8A1MH75"/>
<evidence type="ECO:0000313" key="7">
    <source>
        <dbReference type="EMBL" id="QSS63922.1"/>
    </source>
</evidence>
<dbReference type="InterPro" id="IPR036013">
    <property type="entry name" value="Band_7/SPFH_dom_sf"/>
</dbReference>
<accession>A0A8A1MH75</accession>
<evidence type="ECO:0000256" key="3">
    <source>
        <dbReference type="ARBA" id="ARBA00022475"/>
    </source>
</evidence>
<dbReference type="CDD" id="cd03399">
    <property type="entry name" value="SPFH_flotillin"/>
    <property type="match status" value="1"/>
</dbReference>
<evidence type="ECO:0000256" key="1">
    <source>
        <dbReference type="ARBA" id="ARBA00004236"/>
    </source>
</evidence>
<dbReference type="Proteomes" id="UP000663671">
    <property type="component" value="Chromosome 1"/>
</dbReference>
<evidence type="ECO:0000256" key="4">
    <source>
        <dbReference type="ARBA" id="ARBA00023136"/>
    </source>
</evidence>
<dbReference type="SUPFAM" id="SSF117892">
    <property type="entry name" value="Band 7/SPFH domain"/>
    <property type="match status" value="1"/>
</dbReference>
<dbReference type="PANTHER" id="PTHR13806:SF31">
    <property type="entry name" value="FLOTILLIN-LIKE PROTEIN 1-RELATED"/>
    <property type="match status" value="1"/>
</dbReference>
<dbReference type="Gene3D" id="3.30.479.30">
    <property type="entry name" value="Band 7 domain"/>
    <property type="match status" value="1"/>
</dbReference>
<dbReference type="EMBL" id="CP069114">
    <property type="protein sequence ID" value="QSS63922.1"/>
    <property type="molecule type" value="Genomic_DNA"/>
</dbReference>
<reference evidence="7" key="1">
    <citation type="submission" date="2021-01" db="EMBL/GenBank/DDBJ databases">
        <title>Chromosome-level genome assembly of a human fungal pathogen reveals clustering of transcriptionally co-regulated genes.</title>
        <authorList>
            <person name="Voorhies M."/>
            <person name="Cohen S."/>
            <person name="Shea T.P."/>
            <person name="Petrus S."/>
            <person name="Munoz J.F."/>
            <person name="Poplawski S."/>
            <person name="Goldman W.E."/>
            <person name="Michael T."/>
            <person name="Cuomo C.A."/>
            <person name="Sil A."/>
            <person name="Beyhan S."/>
        </authorList>
    </citation>
    <scope>NUCLEOTIDE SEQUENCE</scope>
    <source>
        <strain evidence="7">WU24</strain>
    </source>
</reference>
<keyword evidence="4" id="KW-0472">Membrane</keyword>
<feature type="domain" description="Band 7" evidence="6">
    <location>
        <begin position="47"/>
        <end position="233"/>
    </location>
</feature>
<evidence type="ECO:0000256" key="2">
    <source>
        <dbReference type="ARBA" id="ARBA00007161"/>
    </source>
</evidence>
<comment type="subcellular location">
    <subcellularLocation>
        <location evidence="1">Cell membrane</location>
    </subcellularLocation>
</comment>
<evidence type="ECO:0000259" key="6">
    <source>
        <dbReference type="Pfam" id="PF01145"/>
    </source>
</evidence>
<comment type="similarity">
    <text evidence="2 5">Belongs to the band 7/mec-2 family. Flotillin subfamily.</text>
</comment>
<dbReference type="Pfam" id="PF01145">
    <property type="entry name" value="Band_7"/>
    <property type="match status" value="1"/>
</dbReference>
<dbReference type="InterPro" id="IPR027705">
    <property type="entry name" value="Flotillin_fam"/>
</dbReference>
<proteinExistence type="inferred from homology"/>
<dbReference type="InterPro" id="IPR001107">
    <property type="entry name" value="Band_7"/>
</dbReference>
<gene>
    <name evidence="7" type="ORF">I7I51_00983</name>
</gene>